<dbReference type="InterPro" id="IPR012854">
    <property type="entry name" value="Cu_amine_oxidase-like_N"/>
</dbReference>
<feature type="signal peptide" evidence="1">
    <location>
        <begin position="1"/>
        <end position="23"/>
    </location>
</feature>
<comment type="caution">
    <text evidence="3">The sequence shown here is derived from an EMBL/GenBank/DDBJ whole genome shotgun (WGS) entry which is preliminary data.</text>
</comment>
<dbReference type="Gene3D" id="3.30.457.10">
    <property type="entry name" value="Copper amine oxidase-like, N-terminal domain"/>
    <property type="match status" value="1"/>
</dbReference>
<keyword evidence="1" id="KW-0732">Signal</keyword>
<protein>
    <submittedName>
        <fullName evidence="3">Copper amine oxidase N-terminal domain-containing protein</fullName>
    </submittedName>
</protein>
<accession>A0A4S4CAN2</accession>
<dbReference type="SUPFAM" id="SSF55383">
    <property type="entry name" value="Copper amine oxidase, domain N"/>
    <property type="match status" value="1"/>
</dbReference>
<dbReference type="RefSeq" id="WP_136367823.1">
    <property type="nucleotide sequence ID" value="NZ_SSOB01000001.1"/>
</dbReference>
<evidence type="ECO:0000313" key="3">
    <source>
        <dbReference type="EMBL" id="THF84508.1"/>
    </source>
</evidence>
<evidence type="ECO:0000256" key="1">
    <source>
        <dbReference type="SAM" id="SignalP"/>
    </source>
</evidence>
<organism evidence="3 4">
    <name type="scientific">Cohnella fermenti</name>
    <dbReference type="NCBI Taxonomy" id="2565925"/>
    <lineage>
        <taxon>Bacteria</taxon>
        <taxon>Bacillati</taxon>
        <taxon>Bacillota</taxon>
        <taxon>Bacilli</taxon>
        <taxon>Bacillales</taxon>
        <taxon>Paenibacillaceae</taxon>
        <taxon>Cohnella</taxon>
    </lineage>
</organism>
<evidence type="ECO:0000259" key="2">
    <source>
        <dbReference type="Pfam" id="PF07833"/>
    </source>
</evidence>
<dbReference type="InterPro" id="IPR036582">
    <property type="entry name" value="Mao_N_sf"/>
</dbReference>
<sequence>MKKSSISLVVASAVLLFSSPAYAAAPAMVIDGITLQSDVQPEVQHSRTMVPLRIIGENLGAKVNWANSEATLTYNGITIKLKPNSSAATKNGEPVALDAEPYLKNNRIYVPLRFIAETFGSTIDYRDGTVTVDTEPLTIEGVPVKAALHEIYATMGSIVNQIGGNAHIAALYQLLEENKGQEVEAPASYSWSFHLVDTGGYYVGSRLDFVDGQGASLQSYALYFQLGENSDVMLYDATKSQWHEFSTDAKDAIWQEVGLAGRNGFMKEISNTVP</sequence>
<evidence type="ECO:0000313" key="4">
    <source>
        <dbReference type="Proteomes" id="UP000310636"/>
    </source>
</evidence>
<feature type="domain" description="Copper amine oxidase-like N-terminal" evidence="2">
    <location>
        <begin position="29"/>
        <end position="132"/>
    </location>
</feature>
<proteinExistence type="predicted"/>
<dbReference type="AlphaFoldDB" id="A0A4S4CAN2"/>
<reference evidence="3 4" key="1">
    <citation type="submission" date="2019-04" db="EMBL/GenBank/DDBJ databases">
        <title>Cohnella sp. nov. isolated from preserved vegetables.</title>
        <authorList>
            <person name="Lin S.-Y."/>
            <person name="Hung M.-H."/>
            <person name="Young C.-C."/>
        </authorList>
    </citation>
    <scope>NUCLEOTIDE SEQUENCE [LARGE SCALE GENOMIC DNA]</scope>
    <source>
        <strain evidence="3 4">CC-MHH1044</strain>
    </source>
</reference>
<feature type="chain" id="PRO_5020360710" evidence="1">
    <location>
        <begin position="24"/>
        <end position="274"/>
    </location>
</feature>
<keyword evidence="4" id="KW-1185">Reference proteome</keyword>
<dbReference type="OrthoDB" id="9778320at2"/>
<dbReference type="EMBL" id="SSOB01000001">
    <property type="protein sequence ID" value="THF84508.1"/>
    <property type="molecule type" value="Genomic_DNA"/>
</dbReference>
<dbReference type="Proteomes" id="UP000310636">
    <property type="component" value="Unassembled WGS sequence"/>
</dbReference>
<gene>
    <name evidence="3" type="ORF">E6C55_00555</name>
</gene>
<name>A0A4S4CAN2_9BACL</name>
<dbReference type="Pfam" id="PF07833">
    <property type="entry name" value="Cu_amine_oxidN1"/>
    <property type="match status" value="1"/>
</dbReference>